<accession>A0ABQ6IPS0</accession>
<reference evidence="2" key="1">
    <citation type="journal article" date="2019" name="Int. J. Syst. Evol. Microbiol.">
        <title>The Global Catalogue of Microorganisms (GCM) 10K type strain sequencing project: providing services to taxonomists for standard genome sequencing and annotation.</title>
        <authorList>
            <consortium name="The Broad Institute Genomics Platform"/>
            <consortium name="The Broad Institute Genome Sequencing Center for Infectious Disease"/>
            <person name="Wu L."/>
            <person name="Ma J."/>
        </authorList>
    </citation>
    <scope>NUCLEOTIDE SEQUENCE [LARGE SCALE GENOMIC DNA]</scope>
    <source>
        <strain evidence="2">NBRC 113072</strain>
    </source>
</reference>
<organism evidence="1 2">
    <name type="scientific">Mobilicoccus caccae</name>
    <dbReference type="NCBI Taxonomy" id="1859295"/>
    <lineage>
        <taxon>Bacteria</taxon>
        <taxon>Bacillati</taxon>
        <taxon>Actinomycetota</taxon>
        <taxon>Actinomycetes</taxon>
        <taxon>Micrococcales</taxon>
        <taxon>Dermatophilaceae</taxon>
        <taxon>Mobilicoccus</taxon>
    </lineage>
</organism>
<evidence type="ECO:0000313" key="1">
    <source>
        <dbReference type="EMBL" id="GMA39469.1"/>
    </source>
</evidence>
<protein>
    <submittedName>
        <fullName evidence="1">Uncharacterized protein</fullName>
    </submittedName>
</protein>
<dbReference type="EMBL" id="BSUO01000001">
    <property type="protein sequence ID" value="GMA39469.1"/>
    <property type="molecule type" value="Genomic_DNA"/>
</dbReference>
<dbReference type="Proteomes" id="UP001157126">
    <property type="component" value="Unassembled WGS sequence"/>
</dbReference>
<keyword evidence="2" id="KW-1185">Reference proteome</keyword>
<comment type="caution">
    <text evidence="1">The sequence shown here is derived from an EMBL/GenBank/DDBJ whole genome shotgun (WGS) entry which is preliminary data.</text>
</comment>
<evidence type="ECO:0000313" key="2">
    <source>
        <dbReference type="Proteomes" id="UP001157126"/>
    </source>
</evidence>
<proteinExistence type="predicted"/>
<gene>
    <name evidence="1" type="ORF">GCM10025883_15140</name>
</gene>
<name>A0ABQ6IPS0_9MICO</name>
<sequence>MTAPDEGDGPLETRGVLTLTTPPVAVAHVHLVLVSVHDRVPGPLGQRLPRHVEGEAEVVGEGREDADEVVRHPRTLRPRGDGALTQGEVLVGHDEFGVDLEFGADAGALRAGAEGAVEREGPGLDLVGVDDVVVGAGHALGEPALARQGVRVARVGVLGDVDEVDDDHAVGQSQGRLDAVGEAPDRAGVGPLGHEPVDDHLDGVLLLLLQLGRLGEGDDCPVDPGARVALGLQLGEEVDVLPLRPLTSGASTWNRVRSGSSSSRSTICCGLCRVIGSPHVGQCGRPARA</sequence>